<accession>A0A6A5ACT8</accession>
<sequence>TDAHLKDLMYANGVLLLVTAKDPNNHLVILGIAIVPVENGEHWTWFLRCLQSAGIPIADTVIVSDRLKGLIKACNDVCPDSPHRYCMRHIVANMNSSLGRHLSSVEESLVYKLPRSDSRESFTRHMDKLQSTNAVVATYLSHIPVKNWVTYAFPRPTFDNFTSNLSESANQWLGTELRSSDAVTLYFRYMYHLLKNINERST</sequence>
<evidence type="ECO:0000313" key="3">
    <source>
        <dbReference type="Proteomes" id="UP000469452"/>
    </source>
</evidence>
<comment type="caution">
    <text evidence="2">The sequence shown here is derived from an EMBL/GenBank/DDBJ whole genome shotgun (WGS) entry which is preliminary data.</text>
</comment>
<dbReference type="PANTHER" id="PTHR31973:SF187">
    <property type="entry name" value="MUTATOR TRANSPOSASE MUDRA PROTEIN"/>
    <property type="match status" value="1"/>
</dbReference>
<gene>
    <name evidence="2" type="ORF">AaE_008001</name>
</gene>
<protein>
    <recommendedName>
        <fullName evidence="1">MULE transposase domain-containing protein</fullName>
    </recommendedName>
</protein>
<reference evidence="2 3" key="1">
    <citation type="submission" date="2019-06" db="EMBL/GenBank/DDBJ databases">
        <title>Genomics analysis of Aphanomyces spp. identifies a new class of oomycete effector associated with host adaptation.</title>
        <authorList>
            <person name="Gaulin E."/>
        </authorList>
    </citation>
    <scope>NUCLEOTIDE SEQUENCE [LARGE SCALE GENOMIC DNA]</scope>
    <source>
        <strain evidence="2 3">E</strain>
    </source>
</reference>
<dbReference type="EMBL" id="VJMI01013838">
    <property type="protein sequence ID" value="KAF0746749.1"/>
    <property type="molecule type" value="Genomic_DNA"/>
</dbReference>
<feature type="non-terminal residue" evidence="2">
    <location>
        <position position="1"/>
    </location>
</feature>
<dbReference type="PANTHER" id="PTHR31973">
    <property type="entry name" value="POLYPROTEIN, PUTATIVE-RELATED"/>
    <property type="match status" value="1"/>
</dbReference>
<proteinExistence type="predicted"/>
<dbReference type="Pfam" id="PF10551">
    <property type="entry name" value="MULE"/>
    <property type="match status" value="1"/>
</dbReference>
<name>A0A6A5ACT8_APHAT</name>
<dbReference type="InterPro" id="IPR018289">
    <property type="entry name" value="MULE_transposase_dom"/>
</dbReference>
<organism evidence="2 3">
    <name type="scientific">Aphanomyces astaci</name>
    <name type="common">Crayfish plague agent</name>
    <dbReference type="NCBI Taxonomy" id="112090"/>
    <lineage>
        <taxon>Eukaryota</taxon>
        <taxon>Sar</taxon>
        <taxon>Stramenopiles</taxon>
        <taxon>Oomycota</taxon>
        <taxon>Saprolegniomycetes</taxon>
        <taxon>Saprolegniales</taxon>
        <taxon>Verrucalvaceae</taxon>
        <taxon>Aphanomyces</taxon>
    </lineage>
</organism>
<dbReference type="AlphaFoldDB" id="A0A6A5ACT8"/>
<evidence type="ECO:0000259" key="1">
    <source>
        <dbReference type="Pfam" id="PF10551"/>
    </source>
</evidence>
<feature type="domain" description="MULE transposase" evidence="1">
    <location>
        <begin position="12"/>
        <end position="93"/>
    </location>
</feature>
<dbReference type="Proteomes" id="UP000469452">
    <property type="component" value="Unassembled WGS sequence"/>
</dbReference>
<evidence type="ECO:0000313" key="2">
    <source>
        <dbReference type="EMBL" id="KAF0746749.1"/>
    </source>
</evidence>
<dbReference type="VEuPathDB" id="FungiDB:H257_15065"/>